<proteinExistence type="predicted"/>
<dbReference type="Pfam" id="PF19661">
    <property type="entry name" value="DUF6164"/>
    <property type="match status" value="1"/>
</dbReference>
<name>A0ABQ3AUZ6_9GAMM</name>
<sequence length="122" mass="14071">MTILLFKLQNVPDDEAADVRELLAGNDIYFYETHAGFWRLGIDALWLPDDTNLERARELIRVYQAERTANQQKIYADLVEQGQAPTLWQNFLLSPLRFIALIIAVFFILTLTLAPFGFMGKH</sequence>
<dbReference type="InterPro" id="IPR046162">
    <property type="entry name" value="DUF6164"/>
</dbReference>
<dbReference type="EMBL" id="BMYZ01000001">
    <property type="protein sequence ID" value="GGY68732.1"/>
    <property type="molecule type" value="Genomic_DNA"/>
</dbReference>
<evidence type="ECO:0000313" key="3">
    <source>
        <dbReference type="Proteomes" id="UP000619761"/>
    </source>
</evidence>
<feature type="transmembrane region" description="Helical" evidence="1">
    <location>
        <begin position="98"/>
        <end position="118"/>
    </location>
</feature>
<dbReference type="Proteomes" id="UP000619761">
    <property type="component" value="Unassembled WGS sequence"/>
</dbReference>
<keyword evidence="1" id="KW-0812">Transmembrane</keyword>
<keyword evidence="3" id="KW-1185">Reference proteome</keyword>
<organism evidence="2 3">
    <name type="scientific">Cellvibrio zantedeschiae</name>
    <dbReference type="NCBI Taxonomy" id="1237077"/>
    <lineage>
        <taxon>Bacteria</taxon>
        <taxon>Pseudomonadati</taxon>
        <taxon>Pseudomonadota</taxon>
        <taxon>Gammaproteobacteria</taxon>
        <taxon>Cellvibrionales</taxon>
        <taxon>Cellvibrionaceae</taxon>
        <taxon>Cellvibrio</taxon>
    </lineage>
</organism>
<comment type="caution">
    <text evidence="2">The sequence shown here is derived from an EMBL/GenBank/DDBJ whole genome shotgun (WGS) entry which is preliminary data.</text>
</comment>
<dbReference type="RefSeq" id="WP_189416613.1">
    <property type="nucleotide sequence ID" value="NZ_BMYZ01000001.1"/>
</dbReference>
<keyword evidence="1" id="KW-0472">Membrane</keyword>
<reference evidence="3" key="1">
    <citation type="journal article" date="2019" name="Int. J. Syst. Evol. Microbiol.">
        <title>The Global Catalogue of Microorganisms (GCM) 10K type strain sequencing project: providing services to taxonomists for standard genome sequencing and annotation.</title>
        <authorList>
            <consortium name="The Broad Institute Genomics Platform"/>
            <consortium name="The Broad Institute Genome Sequencing Center for Infectious Disease"/>
            <person name="Wu L."/>
            <person name="Ma J."/>
        </authorList>
    </citation>
    <scope>NUCLEOTIDE SEQUENCE [LARGE SCALE GENOMIC DNA]</scope>
    <source>
        <strain evidence="3">KCTC 32239</strain>
    </source>
</reference>
<keyword evidence="1" id="KW-1133">Transmembrane helix</keyword>
<gene>
    <name evidence="2" type="ORF">GCM10011613_11280</name>
</gene>
<accession>A0ABQ3AUZ6</accession>
<evidence type="ECO:0000256" key="1">
    <source>
        <dbReference type="SAM" id="Phobius"/>
    </source>
</evidence>
<evidence type="ECO:0008006" key="4">
    <source>
        <dbReference type="Google" id="ProtNLM"/>
    </source>
</evidence>
<protein>
    <recommendedName>
        <fullName evidence="4">DUF2007 domain-containing protein</fullName>
    </recommendedName>
</protein>
<evidence type="ECO:0000313" key="2">
    <source>
        <dbReference type="EMBL" id="GGY68732.1"/>
    </source>
</evidence>